<evidence type="ECO:0000256" key="2">
    <source>
        <dbReference type="ARBA" id="ARBA00022840"/>
    </source>
</evidence>
<dbReference type="InterPro" id="IPR027417">
    <property type="entry name" value="P-loop_NTPase"/>
</dbReference>
<keyword evidence="6" id="KW-1185">Reference proteome</keyword>
<accession>A0ABQ7W7H2</accession>
<dbReference type="InterPro" id="IPR000432">
    <property type="entry name" value="DNA_mismatch_repair_MutS_C"/>
</dbReference>
<dbReference type="SMART" id="SM00534">
    <property type="entry name" value="MUTSac"/>
    <property type="match status" value="1"/>
</dbReference>
<evidence type="ECO:0000259" key="4">
    <source>
        <dbReference type="PROSITE" id="PS00486"/>
    </source>
</evidence>
<dbReference type="PANTHER" id="PTHR11361">
    <property type="entry name" value="DNA MISMATCH REPAIR PROTEIN MUTS FAMILY MEMBER"/>
    <property type="match status" value="1"/>
</dbReference>
<reference evidence="5 6" key="1">
    <citation type="journal article" date="2021" name="bioRxiv">
        <title>Chromosome-scale and haplotype-resolved genome assembly of a tetraploid potato cultivar.</title>
        <authorList>
            <person name="Sun H."/>
            <person name="Jiao W.-B."/>
            <person name="Krause K."/>
            <person name="Campoy J.A."/>
            <person name="Goel M."/>
            <person name="Folz-Donahue K."/>
            <person name="Kukat C."/>
            <person name="Huettel B."/>
            <person name="Schneeberger K."/>
        </authorList>
    </citation>
    <scope>NUCLEOTIDE SEQUENCE [LARGE SCALE GENOMIC DNA]</scope>
    <source>
        <strain evidence="5">SolTubOtavaFocal</strain>
        <tissue evidence="5">Leaves</tissue>
    </source>
</reference>
<keyword evidence="2" id="KW-0067">ATP-binding</keyword>
<dbReference type="PROSITE" id="PS00486">
    <property type="entry name" value="DNA_MISMATCH_REPAIR_2"/>
    <property type="match status" value="1"/>
</dbReference>
<organism evidence="5 6">
    <name type="scientific">Solanum tuberosum</name>
    <name type="common">Potato</name>
    <dbReference type="NCBI Taxonomy" id="4113"/>
    <lineage>
        <taxon>Eukaryota</taxon>
        <taxon>Viridiplantae</taxon>
        <taxon>Streptophyta</taxon>
        <taxon>Embryophyta</taxon>
        <taxon>Tracheophyta</taxon>
        <taxon>Spermatophyta</taxon>
        <taxon>Magnoliopsida</taxon>
        <taxon>eudicotyledons</taxon>
        <taxon>Gunneridae</taxon>
        <taxon>Pentapetalae</taxon>
        <taxon>asterids</taxon>
        <taxon>lamiids</taxon>
        <taxon>Solanales</taxon>
        <taxon>Solanaceae</taxon>
        <taxon>Solanoideae</taxon>
        <taxon>Solaneae</taxon>
        <taxon>Solanum</taxon>
    </lineage>
</organism>
<protein>
    <recommendedName>
        <fullName evidence="4">DNA mismatch repair proteins mutS family domain-containing protein</fullName>
    </recommendedName>
</protein>
<evidence type="ECO:0000313" key="5">
    <source>
        <dbReference type="EMBL" id="KAH0776540.1"/>
    </source>
</evidence>
<sequence>MKLSNTILKCCIAGNLLLRLLKWQVNWARKFGGCKRNGAEIFKTMLEATMYYDWKSRNWGIFQKNIRFEETILRVIIQKELGIFQKNIRFEETILGVNVLMAQSVGSFVPCDNATISIRDCIFSRVGAGDCQLKGVSSFMQEMLETAWILKGAANRSLIIIDEFCRGTSTYDGFGLAWAICEHIVEEIKAPTLFPTHFHELTALENENGNNGPKQIAGLTNFQRKGSELEDFSPNAMMPNKCKEAVSKRMRESDSHDVSRGGNHVVDRLANYAMECKCTAWFSTP</sequence>
<name>A0ABQ7W7H2_SOLTU</name>
<evidence type="ECO:0000256" key="1">
    <source>
        <dbReference type="ARBA" id="ARBA00022741"/>
    </source>
</evidence>
<dbReference type="Gene3D" id="3.40.50.300">
    <property type="entry name" value="P-loop containing nucleotide triphosphate hydrolases"/>
    <property type="match status" value="1"/>
</dbReference>
<feature type="domain" description="DNA mismatch repair proteins mutS family" evidence="4">
    <location>
        <begin position="157"/>
        <end position="173"/>
    </location>
</feature>
<evidence type="ECO:0000256" key="3">
    <source>
        <dbReference type="ARBA" id="ARBA00023125"/>
    </source>
</evidence>
<evidence type="ECO:0000313" key="6">
    <source>
        <dbReference type="Proteomes" id="UP000826656"/>
    </source>
</evidence>
<keyword evidence="3" id="KW-0238">DNA-binding</keyword>
<dbReference type="Proteomes" id="UP000826656">
    <property type="component" value="Unassembled WGS sequence"/>
</dbReference>
<dbReference type="Pfam" id="PF00488">
    <property type="entry name" value="MutS_V"/>
    <property type="match status" value="1"/>
</dbReference>
<dbReference type="EMBL" id="JAIVGD010000003">
    <property type="protein sequence ID" value="KAH0776540.1"/>
    <property type="molecule type" value="Genomic_DNA"/>
</dbReference>
<comment type="caution">
    <text evidence="5">The sequence shown here is derived from an EMBL/GenBank/DDBJ whole genome shotgun (WGS) entry which is preliminary data.</text>
</comment>
<dbReference type="SUPFAM" id="SSF52540">
    <property type="entry name" value="P-loop containing nucleoside triphosphate hydrolases"/>
    <property type="match status" value="1"/>
</dbReference>
<dbReference type="InterPro" id="IPR045076">
    <property type="entry name" value="MutS"/>
</dbReference>
<dbReference type="PANTHER" id="PTHR11361:SF35">
    <property type="entry name" value="DNA MISMATCH REPAIR PROTEIN MSH2"/>
    <property type="match status" value="1"/>
</dbReference>
<keyword evidence="1" id="KW-0547">Nucleotide-binding</keyword>
<gene>
    <name evidence="5" type="ORF">KY290_007951</name>
</gene>
<proteinExistence type="predicted"/>